<dbReference type="OrthoDB" id="6021308at2759"/>
<sequence>MEHFILPMIGSAARQEPNSVLVMDNCNIHYSDDMINAVRNKGGIVIFLPPYSPDLNPIEDCFNFSKKWLQRNEDICTTYPKRCFEIALGKVAATKSTGFFDDCGYFA</sequence>
<dbReference type="AlphaFoldDB" id="A0A913YU37"/>
<evidence type="ECO:0000313" key="3">
    <source>
        <dbReference type="Proteomes" id="UP000887567"/>
    </source>
</evidence>
<feature type="domain" description="Tc1-like transposase DDE" evidence="1">
    <location>
        <begin position="13"/>
        <end position="73"/>
    </location>
</feature>
<evidence type="ECO:0000313" key="2">
    <source>
        <dbReference type="EnsemblMetazoa" id="XP_028519015.1"/>
    </source>
</evidence>
<evidence type="ECO:0000259" key="1">
    <source>
        <dbReference type="Pfam" id="PF13358"/>
    </source>
</evidence>
<dbReference type="Gene3D" id="3.30.420.10">
    <property type="entry name" value="Ribonuclease H-like superfamily/Ribonuclease H"/>
    <property type="match status" value="1"/>
</dbReference>
<dbReference type="Pfam" id="PF13358">
    <property type="entry name" value="DDE_3"/>
    <property type="match status" value="1"/>
</dbReference>
<dbReference type="InterPro" id="IPR038717">
    <property type="entry name" value="Tc1-like_DDE_dom"/>
</dbReference>
<reference evidence="2" key="1">
    <citation type="submission" date="2022-11" db="UniProtKB">
        <authorList>
            <consortium name="EnsemblMetazoa"/>
        </authorList>
    </citation>
    <scope>IDENTIFICATION</scope>
</reference>
<accession>A0A913YU37</accession>
<name>A0A913YU37_EXADI</name>
<dbReference type="PANTHER" id="PTHR46564:SF1">
    <property type="entry name" value="TRANSPOSASE"/>
    <property type="match status" value="1"/>
</dbReference>
<keyword evidence="3" id="KW-1185">Reference proteome</keyword>
<dbReference type="Proteomes" id="UP000887567">
    <property type="component" value="Unplaced"/>
</dbReference>
<dbReference type="PANTHER" id="PTHR46564">
    <property type="entry name" value="TRANSPOSASE"/>
    <property type="match status" value="1"/>
</dbReference>
<dbReference type="GeneID" id="114576487"/>
<dbReference type="KEGG" id="epa:114576487"/>
<dbReference type="RefSeq" id="XP_028519015.1">
    <property type="nucleotide sequence ID" value="XM_028663214.1"/>
</dbReference>
<organism evidence="2 3">
    <name type="scientific">Exaiptasia diaphana</name>
    <name type="common">Tropical sea anemone</name>
    <name type="synonym">Aiptasia pulchella</name>
    <dbReference type="NCBI Taxonomy" id="2652724"/>
    <lineage>
        <taxon>Eukaryota</taxon>
        <taxon>Metazoa</taxon>
        <taxon>Cnidaria</taxon>
        <taxon>Anthozoa</taxon>
        <taxon>Hexacorallia</taxon>
        <taxon>Actiniaria</taxon>
        <taxon>Aiptasiidae</taxon>
        <taxon>Exaiptasia</taxon>
    </lineage>
</organism>
<proteinExistence type="predicted"/>
<dbReference type="GO" id="GO:0003676">
    <property type="term" value="F:nucleic acid binding"/>
    <property type="evidence" value="ECO:0007669"/>
    <property type="project" value="InterPro"/>
</dbReference>
<protein>
    <recommendedName>
        <fullName evidence="1">Tc1-like transposase DDE domain-containing protein</fullName>
    </recommendedName>
</protein>
<dbReference type="OMA" id="WISHAGY"/>
<dbReference type="InterPro" id="IPR036397">
    <property type="entry name" value="RNaseH_sf"/>
</dbReference>
<dbReference type="EnsemblMetazoa" id="XM_028663214.1">
    <property type="protein sequence ID" value="XP_028519015.1"/>
    <property type="gene ID" value="LOC114576487"/>
</dbReference>